<name>A0AAN8YHV5_SOLBU</name>
<dbReference type="Proteomes" id="UP001371456">
    <property type="component" value="Unassembled WGS sequence"/>
</dbReference>
<dbReference type="EMBL" id="JBANQN010000005">
    <property type="protein sequence ID" value="KAK6789748.1"/>
    <property type="molecule type" value="Genomic_DNA"/>
</dbReference>
<sequence>MVIVVSIIEVLAKYRTCVLMWDLELDALII</sequence>
<keyword evidence="2" id="KW-1185">Reference proteome</keyword>
<evidence type="ECO:0000313" key="2">
    <source>
        <dbReference type="Proteomes" id="UP001371456"/>
    </source>
</evidence>
<protein>
    <submittedName>
        <fullName evidence="1">Uncharacterized protein</fullName>
    </submittedName>
</protein>
<comment type="caution">
    <text evidence="1">The sequence shown here is derived from an EMBL/GenBank/DDBJ whole genome shotgun (WGS) entry which is preliminary data.</text>
</comment>
<organism evidence="1 2">
    <name type="scientific">Solanum bulbocastanum</name>
    <name type="common">Wild potato</name>
    <dbReference type="NCBI Taxonomy" id="147425"/>
    <lineage>
        <taxon>Eukaryota</taxon>
        <taxon>Viridiplantae</taxon>
        <taxon>Streptophyta</taxon>
        <taxon>Embryophyta</taxon>
        <taxon>Tracheophyta</taxon>
        <taxon>Spermatophyta</taxon>
        <taxon>Magnoliopsida</taxon>
        <taxon>eudicotyledons</taxon>
        <taxon>Gunneridae</taxon>
        <taxon>Pentapetalae</taxon>
        <taxon>asterids</taxon>
        <taxon>lamiids</taxon>
        <taxon>Solanales</taxon>
        <taxon>Solanaceae</taxon>
        <taxon>Solanoideae</taxon>
        <taxon>Solaneae</taxon>
        <taxon>Solanum</taxon>
    </lineage>
</organism>
<gene>
    <name evidence="1" type="ORF">RDI58_013548</name>
</gene>
<evidence type="ECO:0000313" key="1">
    <source>
        <dbReference type="EMBL" id="KAK6789748.1"/>
    </source>
</evidence>
<accession>A0AAN8YHV5</accession>
<proteinExistence type="predicted"/>
<dbReference type="AlphaFoldDB" id="A0AAN8YHV5"/>
<reference evidence="1 2" key="1">
    <citation type="submission" date="2024-02" db="EMBL/GenBank/DDBJ databases">
        <title>de novo genome assembly of Solanum bulbocastanum strain 11H21.</title>
        <authorList>
            <person name="Hosaka A.J."/>
        </authorList>
    </citation>
    <scope>NUCLEOTIDE SEQUENCE [LARGE SCALE GENOMIC DNA]</scope>
    <source>
        <tissue evidence="1">Young leaves</tissue>
    </source>
</reference>